<dbReference type="EMBL" id="CP111027">
    <property type="protein sequence ID" value="WAR29505.1"/>
    <property type="molecule type" value="Genomic_DNA"/>
</dbReference>
<feature type="transmembrane region" description="Helical" evidence="1">
    <location>
        <begin position="62"/>
        <end position="87"/>
    </location>
</feature>
<protein>
    <submittedName>
        <fullName evidence="2">Uncharacterized protein</fullName>
    </submittedName>
</protein>
<gene>
    <name evidence="2" type="ORF">MAR_003073</name>
</gene>
<keyword evidence="1" id="KW-1133">Transmembrane helix</keyword>
<evidence type="ECO:0000256" key="1">
    <source>
        <dbReference type="SAM" id="Phobius"/>
    </source>
</evidence>
<keyword evidence="3" id="KW-1185">Reference proteome</keyword>
<evidence type="ECO:0000313" key="2">
    <source>
        <dbReference type="EMBL" id="WAR29505.1"/>
    </source>
</evidence>
<reference evidence="2" key="1">
    <citation type="submission" date="2022-11" db="EMBL/GenBank/DDBJ databases">
        <title>Centuries of genome instability and evolution in soft-shell clam transmissible cancer (bioRxiv).</title>
        <authorList>
            <person name="Hart S.F.M."/>
            <person name="Yonemitsu M.A."/>
            <person name="Giersch R.M."/>
            <person name="Beal B.F."/>
            <person name="Arriagada G."/>
            <person name="Davis B.W."/>
            <person name="Ostrander E.A."/>
            <person name="Goff S.P."/>
            <person name="Metzger M.J."/>
        </authorList>
    </citation>
    <scope>NUCLEOTIDE SEQUENCE</scope>
    <source>
        <strain evidence="2">MELC-2E11</strain>
        <tissue evidence="2">Siphon/mantle</tissue>
    </source>
</reference>
<evidence type="ECO:0000313" key="3">
    <source>
        <dbReference type="Proteomes" id="UP001164746"/>
    </source>
</evidence>
<proteinExistence type="predicted"/>
<dbReference type="Proteomes" id="UP001164746">
    <property type="component" value="Chromosome 16"/>
</dbReference>
<organism evidence="2 3">
    <name type="scientific">Mya arenaria</name>
    <name type="common">Soft-shell clam</name>
    <dbReference type="NCBI Taxonomy" id="6604"/>
    <lineage>
        <taxon>Eukaryota</taxon>
        <taxon>Metazoa</taxon>
        <taxon>Spiralia</taxon>
        <taxon>Lophotrochozoa</taxon>
        <taxon>Mollusca</taxon>
        <taxon>Bivalvia</taxon>
        <taxon>Autobranchia</taxon>
        <taxon>Heteroconchia</taxon>
        <taxon>Euheterodonta</taxon>
        <taxon>Imparidentia</taxon>
        <taxon>Neoheterodontei</taxon>
        <taxon>Myida</taxon>
        <taxon>Myoidea</taxon>
        <taxon>Myidae</taxon>
        <taxon>Mya</taxon>
    </lineage>
</organism>
<keyword evidence="1" id="KW-0472">Membrane</keyword>
<accession>A0ABY7G5S2</accession>
<name>A0ABY7G5S2_MYAAR</name>
<keyword evidence="1" id="KW-0812">Transmembrane</keyword>
<sequence length="232" mass="23845">MSNVIPPSALFLKDPVDWVAQTGCECSAAGIGYVHDVQKGPAVYTAGTGGALPGLTPEETAILAGILTGLATFLFLLLPILCCLCPLCAGCCGRKKAAAMHEGGWEGIDVSRDEIDAGASRGDGGMEIVERSGMVSHAAAGGGGGGGLGGEGGYSNAGYSSMDRGRGGGDEVITEYTTTRRVDMTIGAMSPEEAEGYYAQNYGGGGGQDGSMTRDNFMRIYHQYRNDLSNAH</sequence>